<dbReference type="SUPFAM" id="SSF51679">
    <property type="entry name" value="Bacterial luciferase-like"/>
    <property type="match status" value="1"/>
</dbReference>
<name>A0A832ZWS9_CALS0</name>
<protein>
    <submittedName>
        <fullName evidence="3">LLM class flavin-dependent oxidoreductase</fullName>
    </submittedName>
</protein>
<gene>
    <name evidence="3" type="ORF">EYH45_07075</name>
</gene>
<dbReference type="Pfam" id="PF00296">
    <property type="entry name" value="Bac_luciferase"/>
    <property type="match status" value="1"/>
</dbReference>
<sequence>MAELGLCIRSIDLNVRSFSRMAAVAEELGYGHIWVTEEIARSGFTMIAAAALHTAKITVGTAIVSIYSRTPLTIAMDAASLNEFSQSRFILGLGAGGLDFTTRGHGIPAEKPVARMREYITIIRNFLSGERFSYDGLFHKVRDMRLWIKPRDRIPIFVAALNKNMLRLAGEVADGVILNMFSPKAIQYVRENIGKGLEKAGRRAEDIKIYSFILTAASSSRDSQEYLRRAVAFYCVAPTYRGMLESMGFADVVEEIKTLWSRGEKDKLTERIPDELVEEVSVTADRGDAVERIEEYAKAGVTPILYPQPRKGREKQDIAVITSSFSKEK</sequence>
<organism evidence="3 4">
    <name type="scientific">Caldiarchaeum subterraneum</name>
    <dbReference type="NCBI Taxonomy" id="311458"/>
    <lineage>
        <taxon>Archaea</taxon>
        <taxon>Nitrososphaerota</taxon>
        <taxon>Candidatus Caldarchaeales</taxon>
        <taxon>Candidatus Caldarchaeaceae</taxon>
        <taxon>Candidatus Caldarchaeum</taxon>
    </lineage>
</organism>
<dbReference type="AlphaFoldDB" id="A0A832ZWS9"/>
<dbReference type="CDD" id="cd01097">
    <property type="entry name" value="Tetrahydromethanopterin_reductase"/>
    <property type="match status" value="1"/>
</dbReference>
<reference evidence="3" key="1">
    <citation type="journal article" date="2020" name="ISME J.">
        <title>Gammaproteobacteria mediating utilization of methyl-, sulfur- and petroleum organic compounds in deep ocean hydrothermal plumes.</title>
        <authorList>
            <person name="Zhou Z."/>
            <person name="Liu Y."/>
            <person name="Pan J."/>
            <person name="Cron B.R."/>
            <person name="Toner B.M."/>
            <person name="Anantharaman K."/>
            <person name="Breier J.A."/>
            <person name="Dick G.J."/>
            <person name="Li M."/>
        </authorList>
    </citation>
    <scope>NUCLEOTIDE SEQUENCE</scope>
    <source>
        <strain evidence="3">SZUA-1515</strain>
    </source>
</reference>
<dbReference type="InterPro" id="IPR050564">
    <property type="entry name" value="F420-G6PD/mer"/>
</dbReference>
<dbReference type="PANTHER" id="PTHR43244">
    <property type="match status" value="1"/>
</dbReference>
<keyword evidence="1" id="KW-0560">Oxidoreductase</keyword>
<dbReference type="Gene3D" id="3.20.20.30">
    <property type="entry name" value="Luciferase-like domain"/>
    <property type="match status" value="1"/>
</dbReference>
<evidence type="ECO:0000313" key="4">
    <source>
        <dbReference type="Proteomes" id="UP000608579"/>
    </source>
</evidence>
<dbReference type="GO" id="GO:0016705">
    <property type="term" value="F:oxidoreductase activity, acting on paired donors, with incorporation or reduction of molecular oxygen"/>
    <property type="evidence" value="ECO:0007669"/>
    <property type="project" value="InterPro"/>
</dbReference>
<dbReference type="EMBL" id="DQVM01000137">
    <property type="protein sequence ID" value="HIQ30310.1"/>
    <property type="molecule type" value="Genomic_DNA"/>
</dbReference>
<dbReference type="InterPro" id="IPR036661">
    <property type="entry name" value="Luciferase-like_sf"/>
</dbReference>
<dbReference type="PANTHER" id="PTHR43244:SF1">
    <property type="entry name" value="5,10-METHYLENETETRAHYDROMETHANOPTERIN REDUCTASE"/>
    <property type="match status" value="1"/>
</dbReference>
<dbReference type="Proteomes" id="UP000608579">
    <property type="component" value="Unassembled WGS sequence"/>
</dbReference>
<feature type="domain" description="Luciferase-like" evidence="2">
    <location>
        <begin position="15"/>
        <end position="302"/>
    </location>
</feature>
<comment type="caution">
    <text evidence="3">The sequence shown here is derived from an EMBL/GenBank/DDBJ whole genome shotgun (WGS) entry which is preliminary data.</text>
</comment>
<evidence type="ECO:0000259" key="2">
    <source>
        <dbReference type="Pfam" id="PF00296"/>
    </source>
</evidence>
<proteinExistence type="predicted"/>
<evidence type="ECO:0000313" key="3">
    <source>
        <dbReference type="EMBL" id="HIQ30310.1"/>
    </source>
</evidence>
<accession>A0A832ZWS9</accession>
<evidence type="ECO:0000256" key="1">
    <source>
        <dbReference type="ARBA" id="ARBA00023002"/>
    </source>
</evidence>
<dbReference type="InterPro" id="IPR011251">
    <property type="entry name" value="Luciferase-like_dom"/>
</dbReference>